<evidence type="ECO:0000313" key="2">
    <source>
        <dbReference type="EMBL" id="CBY23248.1"/>
    </source>
</evidence>
<dbReference type="OrthoDB" id="10423882at2759"/>
<dbReference type="Proteomes" id="UP000001307">
    <property type="component" value="Unassembled WGS sequence"/>
</dbReference>
<evidence type="ECO:0000256" key="1">
    <source>
        <dbReference type="SAM" id="MobiDB-lite"/>
    </source>
</evidence>
<dbReference type="EMBL" id="FN653020">
    <property type="protein sequence ID" value="CBY23248.1"/>
    <property type="molecule type" value="Genomic_DNA"/>
</dbReference>
<feature type="region of interest" description="Disordered" evidence="1">
    <location>
        <begin position="16"/>
        <end position="39"/>
    </location>
</feature>
<proteinExistence type="predicted"/>
<sequence>MITISPPHQCTLFWESSEAAPPSPPPSPEATNPHQGALPSNIRHKRHATQQINDFQNELLFKYQSPELQIPMTPKRVRPNPISAQRPAFSSAFTLPSALASRAPLAIPINPSTLSMESMKKFDVGDISIDPILANRNALNNLQEAIQTQLQNRGNIIRLNPSSKPSTPGTEPTPPMPKSVIHLSSDLSHKENIQNKKQSENIVHIKNNSPTPQESCQRRDSVVAENMLAIAPPPASNNNQNCQTSIASMNESESSNCHPSLPPVSSAIVVAPSSESNNVFQPHHHINREISNDIENVSDGDVDDMNLEDIVKHQEKMEQSIPSSVSTGNGVISSHISVIDGGLSSSETGRNELVHQREPIMPKQEDIDSDCEVIGDDTVPLEKAIFQLTRFSERHSQKSANSLDSAPSAELRNASRGSRPMNQLSIPSFALPSDNSSRNGQPSSQKLVGARSGPLSFNKCSVASVDKLAEQNGHKAELQALRQEANRGDEYLSMSRFVRTLSKIIFEPGELMVDSVKDIDKNKISILLVETQRWYRANMAEVRQTLSIRLSEIRKSKRAAHWQTGRAQVMAPSAWPNFSQNGSMPRYMSDSRYFAGLPLGRTLALEAPDFGQIREMDS</sequence>
<reference evidence="2" key="1">
    <citation type="journal article" date="2010" name="Science">
        <title>Plasticity of animal genome architecture unmasked by rapid evolution of a pelagic tunicate.</title>
        <authorList>
            <person name="Denoeud F."/>
            <person name="Henriet S."/>
            <person name="Mungpakdee S."/>
            <person name="Aury J.M."/>
            <person name="Da Silva C."/>
            <person name="Brinkmann H."/>
            <person name="Mikhaleva J."/>
            <person name="Olsen L.C."/>
            <person name="Jubin C."/>
            <person name="Canestro C."/>
            <person name="Bouquet J.M."/>
            <person name="Danks G."/>
            <person name="Poulain J."/>
            <person name="Campsteijn C."/>
            <person name="Adamski M."/>
            <person name="Cross I."/>
            <person name="Yadetie F."/>
            <person name="Muffato M."/>
            <person name="Louis A."/>
            <person name="Butcher S."/>
            <person name="Tsagkogeorga G."/>
            <person name="Konrad A."/>
            <person name="Singh S."/>
            <person name="Jensen M.F."/>
            <person name="Cong E.H."/>
            <person name="Eikeseth-Otteraa H."/>
            <person name="Noel B."/>
            <person name="Anthouard V."/>
            <person name="Porcel B.M."/>
            <person name="Kachouri-Lafond R."/>
            <person name="Nishino A."/>
            <person name="Ugolini M."/>
            <person name="Chourrout P."/>
            <person name="Nishida H."/>
            <person name="Aasland R."/>
            <person name="Huzurbazar S."/>
            <person name="Westhof E."/>
            <person name="Delsuc F."/>
            <person name="Lehrach H."/>
            <person name="Reinhardt R."/>
            <person name="Weissenbach J."/>
            <person name="Roy S.W."/>
            <person name="Artiguenave F."/>
            <person name="Postlethwait J.H."/>
            <person name="Manak J.R."/>
            <person name="Thompson E.M."/>
            <person name="Jaillon O."/>
            <person name="Du Pasquier L."/>
            <person name="Boudinot P."/>
            <person name="Liberles D.A."/>
            <person name="Volff J.N."/>
            <person name="Philippe H."/>
            <person name="Lenhard B."/>
            <person name="Roest Crollius H."/>
            <person name="Wincker P."/>
            <person name="Chourrout D."/>
        </authorList>
    </citation>
    <scope>NUCLEOTIDE SEQUENCE [LARGE SCALE GENOMIC DNA]</scope>
</reference>
<dbReference type="InParanoid" id="E4X0E9"/>
<organism evidence="2">
    <name type="scientific">Oikopleura dioica</name>
    <name type="common">Tunicate</name>
    <dbReference type="NCBI Taxonomy" id="34765"/>
    <lineage>
        <taxon>Eukaryota</taxon>
        <taxon>Metazoa</taxon>
        <taxon>Chordata</taxon>
        <taxon>Tunicata</taxon>
        <taxon>Appendicularia</taxon>
        <taxon>Copelata</taxon>
        <taxon>Oikopleuridae</taxon>
        <taxon>Oikopleura</taxon>
    </lineage>
</organism>
<name>E4X0E9_OIKDI</name>
<keyword evidence="3" id="KW-1185">Reference proteome</keyword>
<protein>
    <submittedName>
        <fullName evidence="2">Uncharacterized protein</fullName>
    </submittedName>
</protein>
<feature type="compositionally biased region" description="Polar residues" evidence="1">
    <location>
        <begin position="433"/>
        <end position="446"/>
    </location>
</feature>
<evidence type="ECO:0000313" key="3">
    <source>
        <dbReference type="Proteomes" id="UP000001307"/>
    </source>
</evidence>
<gene>
    <name evidence="2" type="ORF">GSOID_T00015182001</name>
</gene>
<dbReference type="AlphaFoldDB" id="E4X0E9"/>
<feature type="region of interest" description="Disordered" evidence="1">
    <location>
        <begin position="393"/>
        <end position="451"/>
    </location>
</feature>
<accession>E4X0E9</accession>